<name>A0A852ZZL9_9ACTN</name>
<sequence>MGRDNDKSTREVLMTHQLSRARRVSTLIAAGVLSVGLVAVGSTASAATSTPPPAPAAAVDSGSSLVIPSSAGFGFAVEGAFAENLVEISVLNQQASISRFPGAHSIVDDWVASMNDPREPLKRYVTIYVFDYMGNIVRGYELTYPRITKIVHGSGGAQRIEFTYQDQIIL</sequence>
<accession>A0A852ZZL9</accession>
<gene>
    <name evidence="1" type="ORF">FHU37_004220</name>
</gene>
<dbReference type="RefSeq" id="WP_179815721.1">
    <property type="nucleotide sequence ID" value="NZ_JACBZD010000001.1"/>
</dbReference>
<comment type="caution">
    <text evidence="1">The sequence shown here is derived from an EMBL/GenBank/DDBJ whole genome shotgun (WGS) entry which is preliminary data.</text>
</comment>
<reference evidence="1 2" key="1">
    <citation type="submission" date="2020-07" db="EMBL/GenBank/DDBJ databases">
        <title>Sequencing the genomes of 1000 actinobacteria strains.</title>
        <authorList>
            <person name="Klenk H.-P."/>
        </authorList>
    </citation>
    <scope>NUCLEOTIDE SEQUENCE [LARGE SCALE GENOMIC DNA]</scope>
    <source>
        <strain evidence="1 2">DSM 42178</strain>
    </source>
</reference>
<dbReference type="EMBL" id="JACBZD010000001">
    <property type="protein sequence ID" value="NYI07277.1"/>
    <property type="molecule type" value="Genomic_DNA"/>
</dbReference>
<evidence type="ECO:0000313" key="1">
    <source>
        <dbReference type="EMBL" id="NYI07277.1"/>
    </source>
</evidence>
<evidence type="ECO:0000313" key="2">
    <source>
        <dbReference type="Proteomes" id="UP000567795"/>
    </source>
</evidence>
<dbReference type="Proteomes" id="UP000567795">
    <property type="component" value="Unassembled WGS sequence"/>
</dbReference>
<dbReference type="AlphaFoldDB" id="A0A852ZZL9"/>
<keyword evidence="2" id="KW-1185">Reference proteome</keyword>
<protein>
    <submittedName>
        <fullName evidence="1">Uncharacterized protein</fullName>
    </submittedName>
</protein>
<proteinExistence type="predicted"/>
<organism evidence="1 2">
    <name type="scientific">Allostreptomyces psammosilenae</name>
    <dbReference type="NCBI Taxonomy" id="1892865"/>
    <lineage>
        <taxon>Bacteria</taxon>
        <taxon>Bacillati</taxon>
        <taxon>Actinomycetota</taxon>
        <taxon>Actinomycetes</taxon>
        <taxon>Kitasatosporales</taxon>
        <taxon>Streptomycetaceae</taxon>
        <taxon>Allostreptomyces</taxon>
    </lineage>
</organism>